<evidence type="ECO:0000259" key="7">
    <source>
        <dbReference type="Pfam" id="PF02770"/>
    </source>
</evidence>
<dbReference type="InterPro" id="IPR046373">
    <property type="entry name" value="Acyl-CoA_Oxase/DH_mid-dom_sf"/>
</dbReference>
<dbReference type="PANTHER" id="PTHR43884:SF20">
    <property type="entry name" value="ACYL-COA DEHYDROGENASE FADE28"/>
    <property type="match status" value="1"/>
</dbReference>
<evidence type="ECO:0000256" key="3">
    <source>
        <dbReference type="ARBA" id="ARBA00022630"/>
    </source>
</evidence>
<accession>A0A6J7KUM9</accession>
<dbReference type="SUPFAM" id="SSF47203">
    <property type="entry name" value="Acyl-CoA dehydrogenase C-terminal domain-like"/>
    <property type="match status" value="1"/>
</dbReference>
<dbReference type="Gene3D" id="2.40.110.10">
    <property type="entry name" value="Butyryl-CoA Dehydrogenase, subunit A, domain 2"/>
    <property type="match status" value="1"/>
</dbReference>
<dbReference type="InterPro" id="IPR037069">
    <property type="entry name" value="AcylCoA_DH/ox_N_sf"/>
</dbReference>
<evidence type="ECO:0000256" key="4">
    <source>
        <dbReference type="ARBA" id="ARBA00022827"/>
    </source>
</evidence>
<feature type="domain" description="Acyl-CoA dehydrogenase/oxidase N-terminal" evidence="8">
    <location>
        <begin position="8"/>
        <end position="121"/>
    </location>
</feature>
<dbReference type="Pfam" id="PF02771">
    <property type="entry name" value="Acyl-CoA_dh_N"/>
    <property type="match status" value="1"/>
</dbReference>
<feature type="domain" description="Acyl-CoA oxidase/dehydrogenase middle" evidence="7">
    <location>
        <begin position="126"/>
        <end position="220"/>
    </location>
</feature>
<reference evidence="9" key="1">
    <citation type="submission" date="2020-05" db="EMBL/GenBank/DDBJ databases">
        <authorList>
            <person name="Chiriac C."/>
            <person name="Salcher M."/>
            <person name="Ghai R."/>
            <person name="Kavagutti S V."/>
        </authorList>
    </citation>
    <scope>NUCLEOTIDE SEQUENCE</scope>
</reference>
<evidence type="ECO:0000313" key="9">
    <source>
        <dbReference type="EMBL" id="CAB4959251.1"/>
    </source>
</evidence>
<gene>
    <name evidence="9" type="ORF">UFOPK3772_02083</name>
</gene>
<dbReference type="InterPro" id="IPR009075">
    <property type="entry name" value="AcylCo_DH/oxidase_C"/>
</dbReference>
<organism evidence="9">
    <name type="scientific">freshwater metagenome</name>
    <dbReference type="NCBI Taxonomy" id="449393"/>
    <lineage>
        <taxon>unclassified sequences</taxon>
        <taxon>metagenomes</taxon>
        <taxon>ecological metagenomes</taxon>
    </lineage>
</organism>
<dbReference type="EMBL" id="CAFBNE010000070">
    <property type="protein sequence ID" value="CAB4959251.1"/>
    <property type="molecule type" value="Genomic_DNA"/>
</dbReference>
<evidence type="ECO:0000259" key="8">
    <source>
        <dbReference type="Pfam" id="PF02771"/>
    </source>
</evidence>
<comment type="cofactor">
    <cofactor evidence="1">
        <name>FAD</name>
        <dbReference type="ChEBI" id="CHEBI:57692"/>
    </cofactor>
</comment>
<evidence type="ECO:0000256" key="1">
    <source>
        <dbReference type="ARBA" id="ARBA00001974"/>
    </source>
</evidence>
<proteinExistence type="inferred from homology"/>
<dbReference type="PIRSF" id="PIRSF016578">
    <property type="entry name" value="HsaA"/>
    <property type="match status" value="1"/>
</dbReference>
<dbReference type="GO" id="GO:0003995">
    <property type="term" value="F:acyl-CoA dehydrogenase activity"/>
    <property type="evidence" value="ECO:0007669"/>
    <property type="project" value="InterPro"/>
</dbReference>
<sequence>MSVFFAPTSEQQLLRETVQAVLNRNVTREFVRELERSQEFPRDVWKEFGKAGLLGVPIEEELGGGGGSISDLVIVIEEVARVSLALAIPIVTTVSQAAKVLALLGSEDQKAQFMAPIVAGDIVATMAWTEPSGGSDVLSMNLRADRADEGWVLNGSKTFISLADKADLILTMARTRHDQPRRSDGLTCFAVPGGTPGVVARSIPKAAQKATTFCDVEFTNALLPNSAIVGTEGDAWKQMAPLLSSERTCFAAVCIGLAKASLADALVYVREREAFGKSISHFQAVQHHLVDMELAIAGAELLMHKAAWVESTGQPFVAAATQALVAASEAASKVTDTALQLFGGYGITEEFDVERYWRDARVFRLSPVTSEVAKNVLAHHLGLPKSF</sequence>
<dbReference type="Pfam" id="PF00441">
    <property type="entry name" value="Acyl-CoA_dh_1"/>
    <property type="match status" value="1"/>
</dbReference>
<evidence type="ECO:0000256" key="2">
    <source>
        <dbReference type="ARBA" id="ARBA00009347"/>
    </source>
</evidence>
<evidence type="ECO:0000256" key="5">
    <source>
        <dbReference type="ARBA" id="ARBA00023002"/>
    </source>
</evidence>
<dbReference type="Pfam" id="PF02770">
    <property type="entry name" value="Acyl-CoA_dh_M"/>
    <property type="match status" value="1"/>
</dbReference>
<comment type="similarity">
    <text evidence="2">Belongs to the acyl-CoA dehydrogenase family.</text>
</comment>
<dbReference type="Gene3D" id="1.10.540.10">
    <property type="entry name" value="Acyl-CoA dehydrogenase/oxidase, N-terminal domain"/>
    <property type="match status" value="1"/>
</dbReference>
<dbReference type="Gene3D" id="1.20.140.10">
    <property type="entry name" value="Butyryl-CoA Dehydrogenase, subunit A, domain 3"/>
    <property type="match status" value="1"/>
</dbReference>
<dbReference type="InterPro" id="IPR009100">
    <property type="entry name" value="AcylCoA_DH/oxidase_NM_dom_sf"/>
</dbReference>
<feature type="domain" description="Acyl-CoA dehydrogenase/oxidase C-terminal" evidence="6">
    <location>
        <begin position="236"/>
        <end position="381"/>
    </location>
</feature>
<name>A0A6J7KUM9_9ZZZZ</name>
<dbReference type="InterPro" id="IPR036250">
    <property type="entry name" value="AcylCo_DH-like_C"/>
</dbReference>
<dbReference type="GO" id="GO:0050660">
    <property type="term" value="F:flavin adenine dinucleotide binding"/>
    <property type="evidence" value="ECO:0007669"/>
    <property type="project" value="InterPro"/>
</dbReference>
<keyword evidence="4" id="KW-0274">FAD</keyword>
<dbReference type="SUPFAM" id="SSF56645">
    <property type="entry name" value="Acyl-CoA dehydrogenase NM domain-like"/>
    <property type="match status" value="1"/>
</dbReference>
<dbReference type="InterPro" id="IPR013786">
    <property type="entry name" value="AcylCoA_DH/ox_N"/>
</dbReference>
<dbReference type="PANTHER" id="PTHR43884">
    <property type="entry name" value="ACYL-COA DEHYDROGENASE"/>
    <property type="match status" value="1"/>
</dbReference>
<keyword evidence="5" id="KW-0560">Oxidoreductase</keyword>
<keyword evidence="3" id="KW-0285">Flavoprotein</keyword>
<protein>
    <submittedName>
        <fullName evidence="9">Unannotated protein</fullName>
    </submittedName>
</protein>
<dbReference type="AlphaFoldDB" id="A0A6J7KUM9"/>
<evidence type="ECO:0000259" key="6">
    <source>
        <dbReference type="Pfam" id="PF00441"/>
    </source>
</evidence>
<dbReference type="InterPro" id="IPR006089">
    <property type="entry name" value="Acyl-CoA_DH_CS"/>
</dbReference>
<dbReference type="InterPro" id="IPR006091">
    <property type="entry name" value="Acyl-CoA_Oxase/DH_mid-dom"/>
</dbReference>
<dbReference type="PROSITE" id="PS00073">
    <property type="entry name" value="ACYL_COA_DH_2"/>
    <property type="match status" value="1"/>
</dbReference>
<dbReference type="FunFam" id="1.20.140.10:FF:000004">
    <property type="entry name" value="Acyl-CoA dehydrogenase FadE25"/>
    <property type="match status" value="1"/>
</dbReference>